<dbReference type="GO" id="GO:0008033">
    <property type="term" value="P:tRNA processing"/>
    <property type="evidence" value="ECO:0007669"/>
    <property type="project" value="InterPro"/>
</dbReference>
<dbReference type="GO" id="GO:0034965">
    <property type="term" value="P:intronic box C/D snoRNA processing"/>
    <property type="evidence" value="ECO:0007669"/>
    <property type="project" value="TreeGrafter"/>
</dbReference>
<evidence type="ECO:0000313" key="3">
    <source>
        <dbReference type="Proteomes" id="UP000322873"/>
    </source>
</evidence>
<dbReference type="GO" id="GO:0006364">
    <property type="term" value="P:rRNA processing"/>
    <property type="evidence" value="ECO:0007669"/>
    <property type="project" value="InterPro"/>
</dbReference>
<dbReference type="Proteomes" id="UP000322873">
    <property type="component" value="Unassembled WGS sequence"/>
</dbReference>
<dbReference type="GO" id="GO:0000171">
    <property type="term" value="F:ribonuclease MRP activity"/>
    <property type="evidence" value="ECO:0007669"/>
    <property type="project" value="TreeGrafter"/>
</dbReference>
<proteinExistence type="predicted"/>
<dbReference type="VEuPathDB" id="FungiDB:MFRU_032g00310"/>
<organism evidence="2 3">
    <name type="scientific">Monilinia fructicola</name>
    <name type="common">Brown rot fungus</name>
    <name type="synonym">Ciboria fructicola</name>
    <dbReference type="NCBI Taxonomy" id="38448"/>
    <lineage>
        <taxon>Eukaryota</taxon>
        <taxon>Fungi</taxon>
        <taxon>Dikarya</taxon>
        <taxon>Ascomycota</taxon>
        <taxon>Pezizomycotina</taxon>
        <taxon>Leotiomycetes</taxon>
        <taxon>Helotiales</taxon>
        <taxon>Sclerotiniaceae</taxon>
        <taxon>Monilinia</taxon>
    </lineage>
</organism>
<protein>
    <submittedName>
        <fullName evidence="2">Uncharacterized protein</fullName>
    </submittedName>
</protein>
<name>A0A5M9J6G2_MONFR</name>
<feature type="region of interest" description="Disordered" evidence="1">
    <location>
        <begin position="44"/>
        <end position="179"/>
    </location>
</feature>
<dbReference type="PANTHER" id="PTHR28272">
    <property type="entry name" value="RIBONUCLEASES P/MRP PROTEIN SUBUNIT POP3"/>
    <property type="match status" value="1"/>
</dbReference>
<dbReference type="PRINTS" id="PR01217">
    <property type="entry name" value="PRICHEXTENSN"/>
</dbReference>
<feature type="compositionally biased region" description="Basic and acidic residues" evidence="1">
    <location>
        <begin position="96"/>
        <end position="106"/>
    </location>
</feature>
<dbReference type="EMBL" id="VICG01000016">
    <property type="protein sequence ID" value="KAA8564030.1"/>
    <property type="molecule type" value="Genomic_DNA"/>
</dbReference>
<comment type="caution">
    <text evidence="2">The sequence shown here is derived from an EMBL/GenBank/DDBJ whole genome shotgun (WGS) entry which is preliminary data.</text>
</comment>
<gene>
    <name evidence="2" type="ORF">EYC84_012026</name>
</gene>
<dbReference type="AlphaFoldDB" id="A0A5M9J6G2"/>
<evidence type="ECO:0000256" key="1">
    <source>
        <dbReference type="SAM" id="MobiDB-lite"/>
    </source>
</evidence>
<evidence type="ECO:0000313" key="2">
    <source>
        <dbReference type="EMBL" id="KAA8564030.1"/>
    </source>
</evidence>
<sequence length="179" mass="19435">MDNKKSKTSYQLDTPFTAVQWPEISSKDQETIVELLCSILSPIGIHRSNHITPSKGKRSKKRKRRASKSGEDKSSESPPPPEISPYIITGLNSIHRMLEASVKKAPETTQAIGMPTPKSTNFPPPLPNPPTSQPSSSPAPPPPQSSAPTSLNSSPQPPKHTPPKPLQKSCPYPKAPRPE</sequence>
<dbReference type="InterPro" id="IPR013241">
    <property type="entry name" value="RNase_P_Pop3"/>
</dbReference>
<reference evidence="2 3" key="1">
    <citation type="submission" date="2019-06" db="EMBL/GenBank/DDBJ databases">
        <title>Genome Sequence of the Brown Rot Fungal Pathogen Monilinia fructicola.</title>
        <authorList>
            <person name="De Miccolis Angelini R.M."/>
            <person name="Landi L."/>
            <person name="Abate D."/>
            <person name="Pollastro S."/>
            <person name="Romanazzi G."/>
            <person name="Faretra F."/>
        </authorList>
    </citation>
    <scope>NUCLEOTIDE SEQUENCE [LARGE SCALE GENOMIC DNA]</scope>
    <source>
        <strain evidence="2 3">Mfrc123</strain>
    </source>
</reference>
<dbReference type="GO" id="GO:0000172">
    <property type="term" value="C:ribonuclease MRP complex"/>
    <property type="evidence" value="ECO:0007669"/>
    <property type="project" value="TreeGrafter"/>
</dbReference>
<feature type="compositionally biased region" description="Pro residues" evidence="1">
    <location>
        <begin position="155"/>
        <end position="165"/>
    </location>
</feature>
<feature type="compositionally biased region" description="Pro residues" evidence="1">
    <location>
        <begin position="122"/>
        <end position="145"/>
    </location>
</feature>
<feature type="compositionally biased region" description="Basic residues" evidence="1">
    <location>
        <begin position="55"/>
        <end position="67"/>
    </location>
</feature>
<dbReference type="GO" id="GO:0005655">
    <property type="term" value="C:nucleolar ribonuclease P complex"/>
    <property type="evidence" value="ECO:0007669"/>
    <property type="project" value="TreeGrafter"/>
</dbReference>
<accession>A0A5M9J6G2</accession>
<dbReference type="GO" id="GO:0004526">
    <property type="term" value="F:ribonuclease P activity"/>
    <property type="evidence" value="ECO:0007669"/>
    <property type="project" value="TreeGrafter"/>
</dbReference>
<dbReference type="GO" id="GO:0005829">
    <property type="term" value="C:cytosol"/>
    <property type="evidence" value="ECO:0007669"/>
    <property type="project" value="TreeGrafter"/>
</dbReference>
<dbReference type="PANTHER" id="PTHR28272:SF1">
    <property type="entry name" value="RIBONUCLEASES P_MRP PROTEIN SUBUNIT POP3"/>
    <property type="match status" value="1"/>
</dbReference>
<keyword evidence="3" id="KW-1185">Reference proteome</keyword>